<evidence type="ECO:0000256" key="1">
    <source>
        <dbReference type="SAM" id="SignalP"/>
    </source>
</evidence>
<gene>
    <name evidence="2" type="ORF">AFUS01_LOCUS16501</name>
</gene>
<sequence>MLETFKYILAVSMVLVSVNLMFCKDSAVQLVEYKVRDEVVRGSCKYEEKREIKNGTITVRCNCIRAKVELCTWYALKPSTTPKPKAIYL</sequence>
<proteinExistence type="predicted"/>
<evidence type="ECO:0000313" key="2">
    <source>
        <dbReference type="EMBL" id="CAG7727670.1"/>
    </source>
</evidence>
<dbReference type="Proteomes" id="UP000708208">
    <property type="component" value="Unassembled WGS sequence"/>
</dbReference>
<keyword evidence="3" id="KW-1185">Reference proteome</keyword>
<evidence type="ECO:0000313" key="3">
    <source>
        <dbReference type="Proteomes" id="UP000708208"/>
    </source>
</evidence>
<keyword evidence="1" id="KW-0732">Signal</keyword>
<accession>A0A8J2P0Q5</accession>
<protein>
    <submittedName>
        <fullName evidence="2">Uncharacterized protein</fullName>
    </submittedName>
</protein>
<reference evidence="2" key="1">
    <citation type="submission" date="2021-06" db="EMBL/GenBank/DDBJ databases">
        <authorList>
            <person name="Hodson N. C."/>
            <person name="Mongue J. A."/>
            <person name="Jaron S. K."/>
        </authorList>
    </citation>
    <scope>NUCLEOTIDE SEQUENCE</scope>
</reference>
<feature type="signal peptide" evidence="1">
    <location>
        <begin position="1"/>
        <end position="23"/>
    </location>
</feature>
<feature type="chain" id="PRO_5035256407" evidence="1">
    <location>
        <begin position="24"/>
        <end position="89"/>
    </location>
</feature>
<dbReference type="EMBL" id="CAJVCH010152070">
    <property type="protein sequence ID" value="CAG7727670.1"/>
    <property type="molecule type" value="Genomic_DNA"/>
</dbReference>
<name>A0A8J2P0Q5_9HEXA</name>
<comment type="caution">
    <text evidence="2">The sequence shown here is derived from an EMBL/GenBank/DDBJ whole genome shotgun (WGS) entry which is preliminary data.</text>
</comment>
<organism evidence="2 3">
    <name type="scientific">Allacma fusca</name>
    <dbReference type="NCBI Taxonomy" id="39272"/>
    <lineage>
        <taxon>Eukaryota</taxon>
        <taxon>Metazoa</taxon>
        <taxon>Ecdysozoa</taxon>
        <taxon>Arthropoda</taxon>
        <taxon>Hexapoda</taxon>
        <taxon>Collembola</taxon>
        <taxon>Symphypleona</taxon>
        <taxon>Sminthuridae</taxon>
        <taxon>Allacma</taxon>
    </lineage>
</organism>
<dbReference type="AlphaFoldDB" id="A0A8J2P0Q5"/>